<gene>
    <name evidence="2" type="ORF">WJX81_005539</name>
</gene>
<evidence type="ECO:0008006" key="4">
    <source>
        <dbReference type="Google" id="ProtNLM"/>
    </source>
</evidence>
<evidence type="ECO:0000313" key="3">
    <source>
        <dbReference type="Proteomes" id="UP001445335"/>
    </source>
</evidence>
<dbReference type="PANTHER" id="PTHR10683:SF18">
    <property type="entry name" value="TRANSALDOLASE"/>
    <property type="match status" value="1"/>
</dbReference>
<dbReference type="Proteomes" id="UP001445335">
    <property type="component" value="Unassembled WGS sequence"/>
</dbReference>
<evidence type="ECO:0000313" key="2">
    <source>
        <dbReference type="EMBL" id="KAK9823006.1"/>
    </source>
</evidence>
<dbReference type="Gene3D" id="3.20.20.70">
    <property type="entry name" value="Aldolase class I"/>
    <property type="match status" value="1"/>
</dbReference>
<dbReference type="GO" id="GO:0005975">
    <property type="term" value="P:carbohydrate metabolic process"/>
    <property type="evidence" value="ECO:0007669"/>
    <property type="project" value="InterPro"/>
</dbReference>
<dbReference type="Pfam" id="PF00923">
    <property type="entry name" value="TAL_FSA"/>
    <property type="match status" value="1"/>
</dbReference>
<evidence type="ECO:0000256" key="1">
    <source>
        <dbReference type="ARBA" id="ARBA00023270"/>
    </source>
</evidence>
<name>A0AAW1QND9_9CHLO</name>
<protein>
    <recommendedName>
        <fullName evidence="4">Transaldolase</fullName>
    </recommendedName>
</protein>
<dbReference type="AlphaFoldDB" id="A0AAW1QND9"/>
<proteinExistence type="predicted"/>
<sequence length="362" mass="38337">MKLAARPAATELDLLESFSVVVPDTGALGEIQQIDDPKAATVSSAVLTGILRNPAGQQELKAAIEHAITFDRCSALPADRKLACQLDKATVNVGALFAQKVAGRVSTEVDPRLAYNTGAIVERAEGLLALYEEMGVPGDRVLVRIPATWEGIQAAKALEAKGIATHLILVYSFVQAVAAAQAGVSVVQPNIGRLHDWYVKHPGFPRDPKGPREDSGFTSDANPGLAMVERIYNLCHQAYPKTKVMVSGIRKPEEARSLSGVDFMVLSPPVLAALRGTPTLQGYNDGLSSESAAANEPRPQLSQQAAAAASFDKAELAPVTNQLLQEGLGMAGVQLLKEGVDGLVADIERLVPFFTSLTIGNE</sequence>
<dbReference type="SUPFAM" id="SSF51569">
    <property type="entry name" value="Aldolase"/>
    <property type="match status" value="1"/>
</dbReference>
<dbReference type="InterPro" id="IPR001585">
    <property type="entry name" value="TAL/FSA"/>
</dbReference>
<dbReference type="EMBL" id="JALJOU010000081">
    <property type="protein sequence ID" value="KAK9823006.1"/>
    <property type="molecule type" value="Genomic_DNA"/>
</dbReference>
<dbReference type="PANTHER" id="PTHR10683">
    <property type="entry name" value="TRANSALDOLASE"/>
    <property type="match status" value="1"/>
</dbReference>
<keyword evidence="3" id="KW-1185">Reference proteome</keyword>
<accession>A0AAW1QND9</accession>
<comment type="caution">
    <text evidence="2">The sequence shown here is derived from an EMBL/GenBank/DDBJ whole genome shotgun (WGS) entry which is preliminary data.</text>
</comment>
<dbReference type="InterPro" id="IPR013785">
    <property type="entry name" value="Aldolase_TIM"/>
</dbReference>
<keyword evidence="1" id="KW-0704">Schiff base</keyword>
<reference evidence="2 3" key="1">
    <citation type="journal article" date="2024" name="Nat. Commun.">
        <title>Phylogenomics reveals the evolutionary origins of lichenization in chlorophyte algae.</title>
        <authorList>
            <person name="Puginier C."/>
            <person name="Libourel C."/>
            <person name="Otte J."/>
            <person name="Skaloud P."/>
            <person name="Haon M."/>
            <person name="Grisel S."/>
            <person name="Petersen M."/>
            <person name="Berrin J.G."/>
            <person name="Delaux P.M."/>
            <person name="Dal Grande F."/>
            <person name="Keller J."/>
        </authorList>
    </citation>
    <scope>NUCLEOTIDE SEQUENCE [LARGE SCALE GENOMIC DNA]</scope>
    <source>
        <strain evidence="2 3">SAG 245.80</strain>
    </source>
</reference>
<organism evidence="2 3">
    <name type="scientific">Elliptochloris bilobata</name>
    <dbReference type="NCBI Taxonomy" id="381761"/>
    <lineage>
        <taxon>Eukaryota</taxon>
        <taxon>Viridiplantae</taxon>
        <taxon>Chlorophyta</taxon>
        <taxon>core chlorophytes</taxon>
        <taxon>Trebouxiophyceae</taxon>
        <taxon>Trebouxiophyceae incertae sedis</taxon>
        <taxon>Elliptochloris clade</taxon>
        <taxon>Elliptochloris</taxon>
    </lineage>
</organism>